<name>A0A642PSD7_9BACE</name>
<dbReference type="InterPro" id="IPR018958">
    <property type="entry name" value="Knr4/Smi1-like_dom"/>
</dbReference>
<dbReference type="InterPro" id="IPR037883">
    <property type="entry name" value="Knr4/Smi1-like_sf"/>
</dbReference>
<dbReference type="Proteomes" id="UP000448877">
    <property type="component" value="Unassembled WGS sequence"/>
</dbReference>
<reference evidence="2 3" key="1">
    <citation type="journal article" date="2019" name="Nat. Med.">
        <title>A library of human gut bacterial isolates paired with longitudinal multiomics data enables mechanistic microbiome research.</title>
        <authorList>
            <person name="Poyet M."/>
            <person name="Groussin M."/>
            <person name="Gibbons S.M."/>
            <person name="Avila-Pacheco J."/>
            <person name="Jiang X."/>
            <person name="Kearney S.M."/>
            <person name="Perrotta A.R."/>
            <person name="Berdy B."/>
            <person name="Zhao S."/>
            <person name="Lieberman T.D."/>
            <person name="Swanson P.K."/>
            <person name="Smith M."/>
            <person name="Roesemann S."/>
            <person name="Alexander J.E."/>
            <person name="Rich S.A."/>
            <person name="Livny J."/>
            <person name="Vlamakis H."/>
            <person name="Clish C."/>
            <person name="Bullock K."/>
            <person name="Deik A."/>
            <person name="Scott J."/>
            <person name="Pierce K.A."/>
            <person name="Xavier R.J."/>
            <person name="Alm E.J."/>
        </authorList>
    </citation>
    <scope>NUCLEOTIDE SEQUENCE [LARGE SCALE GENOMIC DNA]</scope>
    <source>
        <strain evidence="2 3">BIOML-A6</strain>
    </source>
</reference>
<dbReference type="Gene3D" id="3.40.1580.10">
    <property type="entry name" value="SMI1/KNR4-like"/>
    <property type="match status" value="1"/>
</dbReference>
<feature type="domain" description="Knr4/Smi1-like" evidence="1">
    <location>
        <begin position="41"/>
        <end position="140"/>
    </location>
</feature>
<dbReference type="EMBL" id="VVYV01000037">
    <property type="protein sequence ID" value="KAA5414876.1"/>
    <property type="molecule type" value="Genomic_DNA"/>
</dbReference>
<sequence>MNVIINHIEKLSKTSKYIKLYRNFDTKVILRNMGKITGEVDKQYIRFLMETNGASILDYCFLGMKNNQLGINVYDNIRELWQVDNLLTFRFWGVIGTSCGENFGYLDKIDSDGNHFIGYYNTNEPEQVYLVASSFDIFMSKFLKQIENTLKLDENAICIANNDWFLNKEKLIVDDEEMNQYLQNHKTSKYDLLSK</sequence>
<proteinExistence type="predicted"/>
<dbReference type="Pfam" id="PF09346">
    <property type="entry name" value="SMI1_KNR4"/>
    <property type="match status" value="1"/>
</dbReference>
<dbReference type="RefSeq" id="WP_008669250.1">
    <property type="nucleotide sequence ID" value="NZ_VVYV01000037.1"/>
</dbReference>
<organism evidence="2 3">
    <name type="scientific">Bacteroides cellulosilyticus</name>
    <dbReference type="NCBI Taxonomy" id="246787"/>
    <lineage>
        <taxon>Bacteria</taxon>
        <taxon>Pseudomonadati</taxon>
        <taxon>Bacteroidota</taxon>
        <taxon>Bacteroidia</taxon>
        <taxon>Bacteroidales</taxon>
        <taxon>Bacteroidaceae</taxon>
        <taxon>Bacteroides</taxon>
    </lineage>
</organism>
<protein>
    <submittedName>
        <fullName evidence="2">SMI1/KNR4 family protein</fullName>
    </submittedName>
</protein>
<evidence type="ECO:0000313" key="3">
    <source>
        <dbReference type="Proteomes" id="UP000448877"/>
    </source>
</evidence>
<gene>
    <name evidence="2" type="ORF">F2Y81_19325</name>
</gene>
<comment type="caution">
    <text evidence="2">The sequence shown here is derived from an EMBL/GenBank/DDBJ whole genome shotgun (WGS) entry which is preliminary data.</text>
</comment>
<evidence type="ECO:0000259" key="1">
    <source>
        <dbReference type="Pfam" id="PF09346"/>
    </source>
</evidence>
<dbReference type="SUPFAM" id="SSF160631">
    <property type="entry name" value="SMI1/KNR4-like"/>
    <property type="match status" value="1"/>
</dbReference>
<evidence type="ECO:0000313" key="2">
    <source>
        <dbReference type="EMBL" id="KAA5414876.1"/>
    </source>
</evidence>
<dbReference type="AlphaFoldDB" id="A0A642PSD7"/>
<accession>A0A642PSD7</accession>